<reference evidence="5 6" key="1">
    <citation type="submission" date="2018-06" db="EMBL/GenBank/DDBJ databases">
        <title>Genomic Encyclopedia of Type Strains, Phase IV (KMG-V): Genome sequencing to study the core and pangenomes of soil and plant-associated prokaryotes.</title>
        <authorList>
            <person name="Whitman W."/>
        </authorList>
    </citation>
    <scope>NUCLEOTIDE SEQUENCE [LARGE SCALE GENOMIC DNA]</scope>
    <source>
        <strain evidence="5 6">SRCL-318</strain>
    </source>
</reference>
<evidence type="ECO:0000259" key="4">
    <source>
        <dbReference type="Pfam" id="PF01734"/>
    </source>
</evidence>
<evidence type="ECO:0000256" key="2">
    <source>
        <dbReference type="SAM" id="MobiDB-lite"/>
    </source>
</evidence>
<feature type="transmembrane region" description="Helical" evidence="3">
    <location>
        <begin position="383"/>
        <end position="407"/>
    </location>
</feature>
<feature type="region of interest" description="Disordered" evidence="2">
    <location>
        <begin position="412"/>
        <end position="431"/>
    </location>
</feature>
<dbReference type="GO" id="GO:0004623">
    <property type="term" value="F:phospholipase A2 activity"/>
    <property type="evidence" value="ECO:0007669"/>
    <property type="project" value="TreeGrafter"/>
</dbReference>
<dbReference type="AlphaFoldDB" id="A0A2V4UJD3"/>
<dbReference type="GO" id="GO:0005829">
    <property type="term" value="C:cytosol"/>
    <property type="evidence" value="ECO:0007669"/>
    <property type="project" value="TreeGrafter"/>
</dbReference>
<comment type="caution">
    <text evidence="5">The sequence shown here is derived from an EMBL/GenBank/DDBJ whole genome shotgun (WGS) entry which is preliminary data.</text>
</comment>
<feature type="transmembrane region" description="Helical" evidence="3">
    <location>
        <begin position="541"/>
        <end position="566"/>
    </location>
</feature>
<dbReference type="SUPFAM" id="SSF52151">
    <property type="entry name" value="FabD/lysophospholipase-like"/>
    <property type="match status" value="1"/>
</dbReference>
<protein>
    <submittedName>
        <fullName evidence="5">Patatin-like phospholipase</fullName>
    </submittedName>
</protein>
<keyword evidence="3" id="KW-0472">Membrane</keyword>
<keyword evidence="1" id="KW-0443">Lipid metabolism</keyword>
<accession>A0A2V4UJD3</accession>
<organism evidence="5 6">
    <name type="scientific">Paraburkholderia silvatlantica</name>
    <dbReference type="NCBI Taxonomy" id="321895"/>
    <lineage>
        <taxon>Bacteria</taxon>
        <taxon>Pseudomonadati</taxon>
        <taxon>Pseudomonadota</taxon>
        <taxon>Betaproteobacteria</taxon>
        <taxon>Burkholderiales</taxon>
        <taxon>Burkholderiaceae</taxon>
        <taxon>Paraburkholderia</taxon>
    </lineage>
</organism>
<dbReference type="Proteomes" id="UP000247772">
    <property type="component" value="Unassembled WGS sequence"/>
</dbReference>
<evidence type="ECO:0000256" key="3">
    <source>
        <dbReference type="SAM" id="Phobius"/>
    </source>
</evidence>
<dbReference type="Pfam" id="PF01734">
    <property type="entry name" value="Patatin"/>
    <property type="match status" value="1"/>
</dbReference>
<proteinExistence type="predicted"/>
<evidence type="ECO:0000313" key="5">
    <source>
        <dbReference type="EMBL" id="PYE20381.1"/>
    </source>
</evidence>
<keyword evidence="3" id="KW-1133">Transmembrane helix</keyword>
<feature type="transmembrane region" description="Helical" evidence="3">
    <location>
        <begin position="465"/>
        <end position="483"/>
    </location>
</feature>
<dbReference type="GO" id="GO:0046475">
    <property type="term" value="P:glycerophospholipid catabolic process"/>
    <property type="evidence" value="ECO:0007669"/>
    <property type="project" value="TreeGrafter"/>
</dbReference>
<feature type="transmembrane region" description="Helical" evidence="3">
    <location>
        <begin position="340"/>
        <end position="363"/>
    </location>
</feature>
<feature type="domain" description="PNPLA" evidence="4">
    <location>
        <begin position="66"/>
        <end position="178"/>
    </location>
</feature>
<feature type="transmembrane region" description="Helical" evidence="3">
    <location>
        <begin position="578"/>
        <end position="602"/>
    </location>
</feature>
<name>A0A2V4UJD3_9BURK</name>
<evidence type="ECO:0000256" key="1">
    <source>
        <dbReference type="ARBA" id="ARBA00023098"/>
    </source>
</evidence>
<dbReference type="PANTHER" id="PTHR10728">
    <property type="entry name" value="CYTOSOLIC PHOSPHOLIPASE A2"/>
    <property type="match status" value="1"/>
</dbReference>
<dbReference type="EMBL" id="QJSQ01000017">
    <property type="protein sequence ID" value="PYE20381.1"/>
    <property type="molecule type" value="Genomic_DNA"/>
</dbReference>
<feature type="transmembrane region" description="Helical" evidence="3">
    <location>
        <begin position="503"/>
        <end position="520"/>
    </location>
</feature>
<keyword evidence="3" id="KW-0812">Transmembrane</keyword>
<evidence type="ECO:0000313" key="6">
    <source>
        <dbReference type="Proteomes" id="UP000247772"/>
    </source>
</evidence>
<dbReference type="PANTHER" id="PTHR10728:SF40">
    <property type="entry name" value="PATATIN FAMILY PROTEIN"/>
    <property type="match status" value="1"/>
</dbReference>
<feature type="transmembrane region" description="Helical" evidence="3">
    <location>
        <begin position="298"/>
        <end position="320"/>
    </location>
</feature>
<dbReference type="Gene3D" id="3.40.1090.10">
    <property type="entry name" value="Cytosolic phospholipase A2 catalytic domain"/>
    <property type="match status" value="1"/>
</dbReference>
<feature type="transmembrane region" description="Helical" evidence="3">
    <location>
        <begin position="187"/>
        <end position="208"/>
    </location>
</feature>
<dbReference type="InterPro" id="IPR016035">
    <property type="entry name" value="Acyl_Trfase/lysoPLipase"/>
</dbReference>
<sequence>MPGLFSCIVRTLLRPVRKPAAASTPPPAPSWQLPPDFSRRELEQVERHRIAVDLPELPSATDACGLAISGGGIRSAVFSLGILQALADTKTLKRFDYLSTVSGGSYIGAFYGSLFVPDELRAGNLRLEQSAFIAQAQRASGKLCPDAAPDEADAVTPIAYLRDNCNYLVPNGLKDYLQYLVFSMRNWFAVQYVIGVSLLTILLAFGLLDFAVHDLAAQLLGPPSPASDVWWFYVLSPHPASWLTHPSMAVADLKQLHLVSPEVCWSPLLSSVPDVWCSPLIVGDPWWAPLQSAVPDIWWARSLLPGAIAVLIAAFVFSPLSRAYWLTQNLAQKTGFVGKWLPFISLFIVTSLAVSTIVVFNHGSSKPVTALLLGQLTHPSAKLLAALFVISTGVLGTLFLVIAWLYVGKRGSGSGKSWYRGSVPSSSPRSDSRAFVDRLRNALTNAFTTPLRLCGHHVGAGPIQIVLWMLLLALVDALGGLTYEATRHLSMNFLSAPNSGPLGVLAGIGAVLWSVARFLLAKGDNIVGGLSKIPRLVLASVAAAFAALATLAFWSTVALSISMVIWRHYGNDQDYASRMAILCVAFLALAMVDGLCIQFLNLSTYQRLYSTRLTRAFLGATNATRLNMPAMRDVTNLVAGDSITMGEYFHSRSHAPVHLINATINKTIDWDSSLVQRGARGLAFSIGPGGMTVGARLGVLECEWESANDISTPACYVRGESRTRDIWLESMTLGDWVAISGAAVSTGLGQNTHVGYSLLLGVANIRLGYWWDTFSKPFQLGAVNFERKRVPIPDANLPHRFLSEKLFGTQFCLMDELMGEFDGPRGRRWYLTDGGHFENTGAYELLRRKLKFIVLIDNGCDPEYQFGGIANLIRRARVDFGAEIREPRTRLPLPSWFRLNPAHIALSIGEFRRKRKFLALQFAVTFANGTNGQILVIKPRVTSAAPADVREYRKQNPSFPNETTANQFFDDVQWESHRELGYSQMCNLLRP</sequence>
<gene>
    <name evidence="5" type="ORF">C7410_11771</name>
</gene>
<dbReference type="InterPro" id="IPR002641">
    <property type="entry name" value="PNPLA_dom"/>
</dbReference>